<protein>
    <recommendedName>
        <fullName evidence="5">Pentatricopeptide repeat-containing protein</fullName>
    </recommendedName>
</protein>
<dbReference type="EMBL" id="VOIH02000001">
    <property type="protein sequence ID" value="KAF3456607.1"/>
    <property type="molecule type" value="Genomic_DNA"/>
</dbReference>
<gene>
    <name evidence="3" type="ORF">FNV43_RR01261</name>
</gene>
<evidence type="ECO:0000313" key="3">
    <source>
        <dbReference type="EMBL" id="KAF3456607.1"/>
    </source>
</evidence>
<dbReference type="NCBIfam" id="TIGR00756">
    <property type="entry name" value="PPR"/>
    <property type="match status" value="2"/>
</dbReference>
<dbReference type="PANTHER" id="PTHR47941">
    <property type="entry name" value="PENTATRICOPEPTIDE REPEAT-CONTAINING PROTEIN 3, MITOCHONDRIAL"/>
    <property type="match status" value="1"/>
</dbReference>
<evidence type="ECO:0008006" key="5">
    <source>
        <dbReference type="Google" id="ProtNLM"/>
    </source>
</evidence>
<name>A0A8K0MS45_9ROSA</name>
<dbReference type="InterPro" id="IPR002885">
    <property type="entry name" value="PPR_rpt"/>
</dbReference>
<evidence type="ECO:0000313" key="4">
    <source>
        <dbReference type="Proteomes" id="UP000796880"/>
    </source>
</evidence>
<proteinExistence type="inferred from homology"/>
<dbReference type="InterPro" id="IPR011990">
    <property type="entry name" value="TPR-like_helical_dom_sf"/>
</dbReference>
<keyword evidence="2" id="KW-0677">Repeat</keyword>
<dbReference type="Pfam" id="PF12854">
    <property type="entry name" value="PPR_1"/>
    <property type="match status" value="1"/>
</dbReference>
<dbReference type="AlphaFoldDB" id="A0A8K0MS45"/>
<dbReference type="Gene3D" id="1.25.40.10">
    <property type="entry name" value="Tetratricopeptide repeat domain"/>
    <property type="match status" value="1"/>
</dbReference>
<comment type="similarity">
    <text evidence="1">Belongs to the PPR family. P subfamily.</text>
</comment>
<evidence type="ECO:0000256" key="1">
    <source>
        <dbReference type="ARBA" id="ARBA00007626"/>
    </source>
</evidence>
<dbReference type="Proteomes" id="UP000796880">
    <property type="component" value="Unassembled WGS sequence"/>
</dbReference>
<evidence type="ECO:0000256" key="2">
    <source>
        <dbReference type="ARBA" id="ARBA00022737"/>
    </source>
</evidence>
<sequence>MLDALCKQGRTAEAPDLMEAMRDTEVKSLILSPTILFNLWILPLRPMEGSNQLLDKTKDEGNLPNVVTFSTLVDALCRERWIEEALSSVTSNGSKRSKTECYNLDVFAICIV</sequence>
<keyword evidence="4" id="KW-1185">Reference proteome</keyword>
<reference evidence="3" key="1">
    <citation type="submission" date="2020-03" db="EMBL/GenBank/DDBJ databases">
        <title>A high-quality chromosome-level genome assembly of a woody plant with both climbing and erect habits, Rhamnella rubrinervis.</title>
        <authorList>
            <person name="Lu Z."/>
            <person name="Yang Y."/>
            <person name="Zhu X."/>
            <person name="Sun Y."/>
        </authorList>
    </citation>
    <scope>NUCLEOTIDE SEQUENCE</scope>
    <source>
        <strain evidence="3">BYM</strain>
        <tissue evidence="3">Leaf</tissue>
    </source>
</reference>
<dbReference type="Pfam" id="PF01535">
    <property type="entry name" value="PPR"/>
    <property type="match status" value="1"/>
</dbReference>
<dbReference type="OrthoDB" id="185373at2759"/>
<comment type="caution">
    <text evidence="3">The sequence shown here is derived from an EMBL/GenBank/DDBJ whole genome shotgun (WGS) entry which is preliminary data.</text>
</comment>
<accession>A0A8K0MS45</accession>
<organism evidence="3 4">
    <name type="scientific">Rhamnella rubrinervis</name>
    <dbReference type="NCBI Taxonomy" id="2594499"/>
    <lineage>
        <taxon>Eukaryota</taxon>
        <taxon>Viridiplantae</taxon>
        <taxon>Streptophyta</taxon>
        <taxon>Embryophyta</taxon>
        <taxon>Tracheophyta</taxon>
        <taxon>Spermatophyta</taxon>
        <taxon>Magnoliopsida</taxon>
        <taxon>eudicotyledons</taxon>
        <taxon>Gunneridae</taxon>
        <taxon>Pentapetalae</taxon>
        <taxon>rosids</taxon>
        <taxon>fabids</taxon>
        <taxon>Rosales</taxon>
        <taxon>Rhamnaceae</taxon>
        <taxon>rhamnoid group</taxon>
        <taxon>Rhamneae</taxon>
        <taxon>Rhamnella</taxon>
    </lineage>
</organism>